<dbReference type="GO" id="GO:0008270">
    <property type="term" value="F:zinc ion binding"/>
    <property type="evidence" value="ECO:0007669"/>
    <property type="project" value="InterPro"/>
</dbReference>
<gene>
    <name evidence="1" type="ORF">FHS57_006419</name>
</gene>
<name>A0A7W5ZRL4_9BACT</name>
<evidence type="ECO:0000313" key="1">
    <source>
        <dbReference type="EMBL" id="MBB3842388.1"/>
    </source>
</evidence>
<proteinExistence type="predicted"/>
<dbReference type="GO" id="GO:0006260">
    <property type="term" value="P:DNA replication"/>
    <property type="evidence" value="ECO:0007669"/>
    <property type="project" value="InterPro"/>
</dbReference>
<sequence length="320" mass="35986">MNSEQAKKLSLPLLLEKLGHKPVNEKKNGYELWYLSPFRDEIEPSFHTSFLNGKWIWNDFGDTGGTIIDFVMRCQNYSSVTQALAYLDTMFQGNQVSKTQSPNLFSFHQQNHREAVENFSADRKLELVEAHPIKNPVIFAYLVRERGIPAPLAEQYLLEVKYKNLAVGKEFFGFGMLNESGGYEVRVALAGNKFKSAINARDISVIRGSDSSKNEVSIFEGMTDFLSWLVMQGKNQLQGDALIMHSLTSHARAVAYLRSQPYAAIKTYLDNNVSGQQGTEKLKTVFGSMLVSCSEIFAPHADLNDALLSTRKSQHSRRAS</sequence>
<organism evidence="1 2">
    <name type="scientific">Runella defluvii</name>
    <dbReference type="NCBI Taxonomy" id="370973"/>
    <lineage>
        <taxon>Bacteria</taxon>
        <taxon>Pseudomonadati</taxon>
        <taxon>Bacteroidota</taxon>
        <taxon>Cytophagia</taxon>
        <taxon>Cytophagales</taxon>
        <taxon>Spirosomataceae</taxon>
        <taxon>Runella</taxon>
    </lineage>
</organism>
<dbReference type="Proteomes" id="UP000541352">
    <property type="component" value="Unassembled WGS sequence"/>
</dbReference>
<dbReference type="InterPro" id="IPR036977">
    <property type="entry name" value="DNA_primase_Znf_CHC2"/>
</dbReference>
<evidence type="ECO:0008006" key="3">
    <source>
        <dbReference type="Google" id="ProtNLM"/>
    </source>
</evidence>
<accession>A0A7W5ZRL4</accession>
<protein>
    <recommendedName>
        <fullName evidence="3">Zinc finger CHC2-type domain-containing protein</fullName>
    </recommendedName>
</protein>
<dbReference type="SUPFAM" id="SSF57783">
    <property type="entry name" value="Zinc beta-ribbon"/>
    <property type="match status" value="1"/>
</dbReference>
<dbReference type="AlphaFoldDB" id="A0A7W5ZRL4"/>
<keyword evidence="2" id="KW-1185">Reference proteome</keyword>
<evidence type="ECO:0000313" key="2">
    <source>
        <dbReference type="Proteomes" id="UP000541352"/>
    </source>
</evidence>
<dbReference type="GO" id="GO:0003677">
    <property type="term" value="F:DNA binding"/>
    <property type="evidence" value="ECO:0007669"/>
    <property type="project" value="InterPro"/>
</dbReference>
<reference evidence="1 2" key="1">
    <citation type="submission" date="2020-08" db="EMBL/GenBank/DDBJ databases">
        <title>Genomic Encyclopedia of Type Strains, Phase IV (KMG-IV): sequencing the most valuable type-strain genomes for metagenomic binning, comparative biology and taxonomic classification.</title>
        <authorList>
            <person name="Goeker M."/>
        </authorList>
    </citation>
    <scope>NUCLEOTIDE SEQUENCE [LARGE SCALE GENOMIC DNA]</scope>
    <source>
        <strain evidence="1 2">DSM 17976</strain>
    </source>
</reference>
<dbReference type="Pfam" id="PF13155">
    <property type="entry name" value="Toprim_2"/>
    <property type="match status" value="1"/>
</dbReference>
<dbReference type="Gene3D" id="3.40.1360.10">
    <property type="match status" value="1"/>
</dbReference>
<dbReference type="EMBL" id="JACIBY010000037">
    <property type="protein sequence ID" value="MBB3842388.1"/>
    <property type="molecule type" value="Genomic_DNA"/>
</dbReference>
<dbReference type="RefSeq" id="WP_183980731.1">
    <property type="nucleotide sequence ID" value="NZ_JACIBY010000037.1"/>
</dbReference>
<comment type="caution">
    <text evidence="1">The sequence shown here is derived from an EMBL/GenBank/DDBJ whole genome shotgun (WGS) entry which is preliminary data.</text>
</comment>
<dbReference type="Gene3D" id="3.90.580.10">
    <property type="entry name" value="Zinc finger, CHC2-type domain"/>
    <property type="match status" value="1"/>
</dbReference>